<keyword evidence="1" id="KW-0677">Repeat</keyword>
<comment type="caution">
    <text evidence="4">The sequence shown here is derived from an EMBL/GenBank/DDBJ whole genome shotgun (WGS) entry which is preliminary data.</text>
</comment>
<dbReference type="Proteomes" id="UP000444721">
    <property type="component" value="Unassembled WGS sequence"/>
</dbReference>
<evidence type="ECO:0000256" key="1">
    <source>
        <dbReference type="ARBA" id="ARBA00022737"/>
    </source>
</evidence>
<gene>
    <name evidence="4" type="ORF">FDP41_004509</name>
</gene>
<evidence type="ECO:0000313" key="5">
    <source>
        <dbReference type="Proteomes" id="UP000444721"/>
    </source>
</evidence>
<proteinExistence type="predicted"/>
<protein>
    <submittedName>
        <fullName evidence="4">Uncharacterized protein</fullName>
    </submittedName>
</protein>
<dbReference type="EMBL" id="VFQX01000037">
    <property type="protein sequence ID" value="KAF0976610.1"/>
    <property type="molecule type" value="Genomic_DNA"/>
</dbReference>
<dbReference type="SUPFAM" id="SSF48452">
    <property type="entry name" value="TPR-like"/>
    <property type="match status" value="1"/>
</dbReference>
<dbReference type="PANTHER" id="PTHR44858">
    <property type="entry name" value="TETRATRICOPEPTIDE REPEAT PROTEIN 6"/>
    <property type="match status" value="1"/>
</dbReference>
<dbReference type="VEuPathDB" id="AmoebaDB:FDP41_004509"/>
<dbReference type="InterPro" id="IPR011990">
    <property type="entry name" value="TPR-like_helical_dom_sf"/>
</dbReference>
<evidence type="ECO:0000256" key="2">
    <source>
        <dbReference type="ARBA" id="ARBA00022803"/>
    </source>
</evidence>
<dbReference type="VEuPathDB" id="AmoebaDB:NfTy_083030"/>
<accession>A0A6A5BS23</accession>
<dbReference type="Pfam" id="PF13181">
    <property type="entry name" value="TPR_8"/>
    <property type="match status" value="1"/>
</dbReference>
<dbReference type="OrthoDB" id="381520at2759"/>
<feature type="compositionally biased region" description="Polar residues" evidence="3">
    <location>
        <begin position="8"/>
        <end position="24"/>
    </location>
</feature>
<dbReference type="OMA" id="CYNNIGW"/>
<evidence type="ECO:0000256" key="3">
    <source>
        <dbReference type="SAM" id="MobiDB-lite"/>
    </source>
</evidence>
<dbReference type="InterPro" id="IPR050498">
    <property type="entry name" value="Ycf3"/>
</dbReference>
<organism evidence="4 5">
    <name type="scientific">Naegleria fowleri</name>
    <name type="common">Brain eating amoeba</name>
    <dbReference type="NCBI Taxonomy" id="5763"/>
    <lineage>
        <taxon>Eukaryota</taxon>
        <taxon>Discoba</taxon>
        <taxon>Heterolobosea</taxon>
        <taxon>Tetramitia</taxon>
        <taxon>Eutetramitia</taxon>
        <taxon>Vahlkampfiidae</taxon>
        <taxon>Naegleria</taxon>
    </lineage>
</organism>
<sequence>MLAKLHSSVLQQHSNRSSNPNGRINQEEPKNNQDTPSQNDVGAFPTQFNSITISNHKRRLKTCCLYYDDVLDEYYLFRENQEPEDLMQLLNELDRHRCYNDVENAIQCINECIRRYPDYFYLYYKASFLYKSMKSQMVQTIRFCKMAIHICMKQRNRFWNLLLQGFLLELEEKYLEALNMYENAKKYKTKYTMHESDLAFRIAMVKGDLNQIKESIDCFLQAFHLQNQCNPTSMYYLGMCYNNIGWCYRQLNDDVNSLKYYEMAMNMCEVSLFYTNKIKALKVASKYSEAIECCHKALELTKNPKTKCEIYCELGYLYHIQRKDHLSIESFEKALESFDKFYFPYVMVASKRLDLSQRPIETLNEGITKCDDGLSELVTMRMHIHRFNGDKIAAVQDAKKLIQLSKGLISRIH</sequence>
<dbReference type="AlphaFoldDB" id="A0A6A5BS23"/>
<dbReference type="InterPro" id="IPR019734">
    <property type="entry name" value="TPR_rpt"/>
</dbReference>
<evidence type="ECO:0000313" key="4">
    <source>
        <dbReference type="EMBL" id="KAF0976610.1"/>
    </source>
</evidence>
<dbReference type="PANTHER" id="PTHR44858:SF1">
    <property type="entry name" value="UDP-N-ACETYLGLUCOSAMINE--PEPTIDE N-ACETYLGLUCOSAMINYLTRANSFERASE SPINDLY-RELATED"/>
    <property type="match status" value="1"/>
</dbReference>
<name>A0A6A5BS23_NAEFO</name>
<dbReference type="SMART" id="SM00028">
    <property type="entry name" value="TPR"/>
    <property type="match status" value="5"/>
</dbReference>
<dbReference type="Gene3D" id="1.25.40.10">
    <property type="entry name" value="Tetratricopeptide repeat domain"/>
    <property type="match status" value="1"/>
</dbReference>
<feature type="compositionally biased region" description="Polar residues" evidence="3">
    <location>
        <begin position="32"/>
        <end position="41"/>
    </location>
</feature>
<feature type="region of interest" description="Disordered" evidence="3">
    <location>
        <begin position="1"/>
        <end position="41"/>
    </location>
</feature>
<dbReference type="RefSeq" id="XP_044561323.1">
    <property type="nucleotide sequence ID" value="XM_044707931.1"/>
</dbReference>
<keyword evidence="5" id="KW-1185">Reference proteome</keyword>
<keyword evidence="2" id="KW-0802">TPR repeat</keyword>
<reference evidence="4 5" key="1">
    <citation type="journal article" date="2019" name="Sci. Rep.">
        <title>Nanopore sequencing improves the draft genome of the human pathogenic amoeba Naegleria fowleri.</title>
        <authorList>
            <person name="Liechti N."/>
            <person name="Schurch N."/>
            <person name="Bruggmann R."/>
            <person name="Wittwer M."/>
        </authorList>
    </citation>
    <scope>NUCLEOTIDE SEQUENCE [LARGE SCALE GENOMIC DNA]</scope>
    <source>
        <strain evidence="4 5">ATCC 30894</strain>
    </source>
</reference>
<dbReference type="GeneID" id="68111727"/>
<dbReference type="VEuPathDB" id="AmoebaDB:NF0123160"/>